<keyword evidence="1" id="KW-0245">EGF-like domain</keyword>
<dbReference type="PANTHER" id="PTHR24043:SF8">
    <property type="entry name" value="EGF-LIKE DOMAIN-CONTAINING PROTEIN"/>
    <property type="match status" value="1"/>
</dbReference>
<sequence>MMKRFLVSTGILPVSTVRLVDRTVNSSALENAADGDTHSCVTLHGTKPTINILFTLPDRYAKIRTVVTYIPDHESSTYGADGSPMKISVGSSSFSVSHTFTAGTNNAYVWSGTGSGWVRIELKNQGSQTSQTLTTCEVKVYDVTLETNCTCDDDCSRNQGIICGGVCRETPTQCPRENVALGTPATMSSRYKMSGDASLAVNGNTGTTLSGPGFTSDTTQWNCIQTDDKDDTPYWEVDLGQNYNVKYITIFRRGGETGRNRMAGTEVTVDGKVCKRLTRADYQNERIDLTCTTPLTGRHVRLSRHGPYGADGPSINLCELQVWVCNPGRYGFECQETCSSHCRGGNSNCDFYGTCTNGCEAGWYLPKCTSKCGHCKSTSCDQFSGQCSPCQDNWSGAKCTECDNTHYGPDCGETCGHCGGKQRCNPSNGVCSTGCAPGWRPDDKCKQQCEAGKYGSGCSETCSAGCENTCDRRDGQCKCRAGWDPSDRLCKTKCPKGSYGDNCNMTCGYCAGSSACEHDTGHCTQGCVGGFTGDNCHDVAPLSSGGLEIWHIVTIVFAGLTVIALTIVATFCVTR</sequence>
<keyword evidence="5" id="KW-1133">Transmembrane helix</keyword>
<dbReference type="Pfam" id="PF22633">
    <property type="entry name" value="F5_F8_type_C_2"/>
    <property type="match status" value="1"/>
</dbReference>
<keyword evidence="8" id="KW-1185">Reference proteome</keyword>
<evidence type="ECO:0000313" key="7">
    <source>
        <dbReference type="EMBL" id="KAK7481940.1"/>
    </source>
</evidence>
<keyword evidence="5" id="KW-0472">Membrane</keyword>
<evidence type="ECO:0000313" key="8">
    <source>
        <dbReference type="Proteomes" id="UP001519460"/>
    </source>
</evidence>
<evidence type="ECO:0000256" key="1">
    <source>
        <dbReference type="ARBA" id="ARBA00022536"/>
    </source>
</evidence>
<dbReference type="PROSITE" id="PS01248">
    <property type="entry name" value="EGF_LAM_1"/>
    <property type="match status" value="1"/>
</dbReference>
<feature type="domain" description="Laminin EGF-like" evidence="6">
    <location>
        <begin position="387"/>
        <end position="418"/>
    </location>
</feature>
<dbReference type="GO" id="GO:0046872">
    <property type="term" value="F:metal ion binding"/>
    <property type="evidence" value="ECO:0007669"/>
    <property type="project" value="UniProtKB-KW"/>
</dbReference>
<keyword evidence="5" id="KW-0812">Transmembrane</keyword>
<dbReference type="InterPro" id="IPR008979">
    <property type="entry name" value="Galactose-bd-like_sf"/>
</dbReference>
<dbReference type="PANTHER" id="PTHR24043">
    <property type="entry name" value="SCAVENGER RECEPTOR CLASS F"/>
    <property type="match status" value="1"/>
</dbReference>
<evidence type="ECO:0000259" key="6">
    <source>
        <dbReference type="PROSITE" id="PS01248"/>
    </source>
</evidence>
<dbReference type="InterPro" id="IPR042635">
    <property type="entry name" value="MEGF10/SREC1/2-like"/>
</dbReference>
<dbReference type="InterPro" id="IPR006585">
    <property type="entry name" value="FTP1"/>
</dbReference>
<dbReference type="Gene3D" id="2.170.300.10">
    <property type="entry name" value="Tie2 ligand-binding domain superfamily"/>
    <property type="match status" value="1"/>
</dbReference>
<dbReference type="SUPFAM" id="SSF49785">
    <property type="entry name" value="Galactose-binding domain-like"/>
    <property type="match status" value="1"/>
</dbReference>
<organism evidence="7 8">
    <name type="scientific">Batillaria attramentaria</name>
    <dbReference type="NCBI Taxonomy" id="370345"/>
    <lineage>
        <taxon>Eukaryota</taxon>
        <taxon>Metazoa</taxon>
        <taxon>Spiralia</taxon>
        <taxon>Lophotrochozoa</taxon>
        <taxon>Mollusca</taxon>
        <taxon>Gastropoda</taxon>
        <taxon>Caenogastropoda</taxon>
        <taxon>Sorbeoconcha</taxon>
        <taxon>Cerithioidea</taxon>
        <taxon>Batillariidae</taxon>
        <taxon>Batillaria</taxon>
    </lineage>
</organism>
<comment type="caution">
    <text evidence="7">The sequence shown here is derived from an EMBL/GenBank/DDBJ whole genome shotgun (WGS) entry which is preliminary data.</text>
</comment>
<evidence type="ECO:0000256" key="5">
    <source>
        <dbReference type="SAM" id="Phobius"/>
    </source>
</evidence>
<evidence type="ECO:0000256" key="2">
    <source>
        <dbReference type="ARBA" id="ARBA00022723"/>
    </source>
</evidence>
<dbReference type="AlphaFoldDB" id="A0ABD0K3G3"/>
<dbReference type="InterPro" id="IPR002049">
    <property type="entry name" value="LE_dom"/>
</dbReference>
<reference evidence="7 8" key="1">
    <citation type="journal article" date="2023" name="Sci. Data">
        <title>Genome assembly of the Korean intertidal mud-creeper Batillaria attramentaria.</title>
        <authorList>
            <person name="Patra A.K."/>
            <person name="Ho P.T."/>
            <person name="Jun S."/>
            <person name="Lee S.J."/>
            <person name="Kim Y."/>
            <person name="Won Y.J."/>
        </authorList>
    </citation>
    <scope>NUCLEOTIDE SEQUENCE [LARGE SCALE GENOMIC DNA]</scope>
    <source>
        <strain evidence="7">Wonlab-2016</strain>
    </source>
</reference>
<keyword evidence="3" id="KW-0106">Calcium</keyword>
<name>A0ABD0K3G3_9CAEN</name>
<dbReference type="EMBL" id="JACVVK020000254">
    <property type="protein sequence ID" value="KAK7481940.1"/>
    <property type="molecule type" value="Genomic_DNA"/>
</dbReference>
<dbReference type="Gene3D" id="2.60.120.260">
    <property type="entry name" value="Galactose-binding domain-like"/>
    <property type="match status" value="1"/>
</dbReference>
<dbReference type="SMART" id="SM00607">
    <property type="entry name" value="FTP"/>
    <property type="match status" value="1"/>
</dbReference>
<keyword evidence="2" id="KW-0479">Metal-binding</keyword>
<protein>
    <recommendedName>
        <fullName evidence="6">Laminin EGF-like domain-containing protein</fullName>
    </recommendedName>
</protein>
<dbReference type="Proteomes" id="UP001519460">
    <property type="component" value="Unassembled WGS sequence"/>
</dbReference>
<evidence type="ECO:0000256" key="4">
    <source>
        <dbReference type="ARBA" id="ARBA00023157"/>
    </source>
</evidence>
<accession>A0ABD0K3G3</accession>
<evidence type="ECO:0000256" key="3">
    <source>
        <dbReference type="ARBA" id="ARBA00022837"/>
    </source>
</evidence>
<feature type="transmembrane region" description="Helical" evidence="5">
    <location>
        <begin position="549"/>
        <end position="573"/>
    </location>
</feature>
<proteinExistence type="predicted"/>
<keyword evidence="4" id="KW-1015">Disulfide bond</keyword>
<gene>
    <name evidence="7" type="ORF">BaRGS_00026848</name>
</gene>